<dbReference type="AlphaFoldDB" id="X6MDG6"/>
<feature type="domain" description="116kDa U5 small nuclear ribonucleoprotein component N-terminal" evidence="3">
    <location>
        <begin position="25"/>
        <end position="156"/>
    </location>
</feature>
<feature type="transmembrane region" description="Helical" evidence="2">
    <location>
        <begin position="200"/>
        <end position="218"/>
    </location>
</feature>
<feature type="compositionally biased region" description="Acidic residues" evidence="1">
    <location>
        <begin position="42"/>
        <end position="55"/>
    </location>
</feature>
<proteinExistence type="predicted"/>
<reference evidence="4 5" key="1">
    <citation type="journal article" date="2013" name="Curr. Biol.">
        <title>The Genome of the Foraminiferan Reticulomyxa filosa.</title>
        <authorList>
            <person name="Glockner G."/>
            <person name="Hulsmann N."/>
            <person name="Schleicher M."/>
            <person name="Noegel A.A."/>
            <person name="Eichinger L."/>
            <person name="Gallinger C."/>
            <person name="Pawlowski J."/>
            <person name="Sierra R."/>
            <person name="Euteneuer U."/>
            <person name="Pillet L."/>
            <person name="Moustafa A."/>
            <person name="Platzer M."/>
            <person name="Groth M."/>
            <person name="Szafranski K."/>
            <person name="Schliwa M."/>
        </authorList>
    </citation>
    <scope>NUCLEOTIDE SEQUENCE [LARGE SCALE GENOMIC DNA]</scope>
</reference>
<keyword evidence="2" id="KW-0812">Transmembrane</keyword>
<feature type="region of interest" description="Disordered" evidence="1">
    <location>
        <begin position="31"/>
        <end position="78"/>
    </location>
</feature>
<feature type="transmembrane region" description="Helical" evidence="2">
    <location>
        <begin position="164"/>
        <end position="188"/>
    </location>
</feature>
<dbReference type="OrthoDB" id="364892at2759"/>
<dbReference type="EMBL" id="ASPP01022789">
    <property type="protein sequence ID" value="ETO11090.1"/>
    <property type="molecule type" value="Genomic_DNA"/>
</dbReference>
<accession>X6MDG6</accession>
<feature type="compositionally biased region" description="Polar residues" evidence="1">
    <location>
        <begin position="60"/>
        <end position="74"/>
    </location>
</feature>
<evidence type="ECO:0000313" key="4">
    <source>
        <dbReference type="EMBL" id="ETO11090.1"/>
    </source>
</evidence>
<evidence type="ECO:0000259" key="3">
    <source>
        <dbReference type="Pfam" id="PF16004"/>
    </source>
</evidence>
<evidence type="ECO:0000256" key="2">
    <source>
        <dbReference type="SAM" id="Phobius"/>
    </source>
</evidence>
<dbReference type="Proteomes" id="UP000023152">
    <property type="component" value="Unassembled WGS sequence"/>
</dbReference>
<protein>
    <submittedName>
        <fullName evidence="4">U5 snRNP-specific protein</fullName>
    </submittedName>
</protein>
<evidence type="ECO:0000313" key="5">
    <source>
        <dbReference type="Proteomes" id="UP000023152"/>
    </source>
</evidence>
<keyword evidence="2" id="KW-0472">Membrane</keyword>
<keyword evidence="2" id="KW-1133">Transmembrane helix</keyword>
<name>X6MDG6_RETFI</name>
<sequence>MKLFCCLALTRTRIAICHRKKKKQKFGNYIGPSLGDTMQVDGDSEVEDNEAESDWDNLVSPAQSKESRTPTQLQDQDDMKKAVVQVNDETKQVSTKQGETWGSVVLHEDKEYYETAQERYPGVETVVHEEDTQPLEQPIIAPIKHKCFQLIETSLPKTTFSYKFLAGLMDMPALIRNVALVGYVFFFVHKHTKKKKKPTQNRMLVVTYTIVLCVWISFPKKK</sequence>
<dbReference type="Pfam" id="PF16004">
    <property type="entry name" value="EFTUD2"/>
    <property type="match status" value="1"/>
</dbReference>
<evidence type="ECO:0000256" key="1">
    <source>
        <dbReference type="SAM" id="MobiDB-lite"/>
    </source>
</evidence>
<comment type="caution">
    <text evidence="4">The sequence shown here is derived from an EMBL/GenBank/DDBJ whole genome shotgun (WGS) entry which is preliminary data.</text>
</comment>
<keyword evidence="5" id="KW-1185">Reference proteome</keyword>
<dbReference type="InterPro" id="IPR031950">
    <property type="entry name" value="EFTUD2_N"/>
</dbReference>
<organism evidence="4 5">
    <name type="scientific">Reticulomyxa filosa</name>
    <dbReference type="NCBI Taxonomy" id="46433"/>
    <lineage>
        <taxon>Eukaryota</taxon>
        <taxon>Sar</taxon>
        <taxon>Rhizaria</taxon>
        <taxon>Retaria</taxon>
        <taxon>Foraminifera</taxon>
        <taxon>Monothalamids</taxon>
        <taxon>Reticulomyxidae</taxon>
        <taxon>Reticulomyxa</taxon>
    </lineage>
</organism>
<gene>
    <name evidence="4" type="ORF">RFI_26290</name>
</gene>